<dbReference type="Pfam" id="PF00155">
    <property type="entry name" value="Aminotran_1_2"/>
    <property type="match status" value="1"/>
</dbReference>
<gene>
    <name evidence="8" type="ordered locus">Jden_1599</name>
</gene>
<dbReference type="PRINTS" id="PR00035">
    <property type="entry name" value="HTHGNTR"/>
</dbReference>
<keyword evidence="9" id="KW-1185">Reference proteome</keyword>
<dbReference type="AlphaFoldDB" id="C7R5H4"/>
<evidence type="ECO:0000256" key="5">
    <source>
        <dbReference type="ARBA" id="ARBA00023163"/>
    </source>
</evidence>
<evidence type="ECO:0000256" key="4">
    <source>
        <dbReference type="ARBA" id="ARBA00023125"/>
    </source>
</evidence>
<feature type="region of interest" description="Disordered" evidence="6">
    <location>
        <begin position="81"/>
        <end position="122"/>
    </location>
</feature>
<evidence type="ECO:0000256" key="3">
    <source>
        <dbReference type="ARBA" id="ARBA00023015"/>
    </source>
</evidence>
<dbReference type="SMART" id="SM00345">
    <property type="entry name" value="HTH_GNTR"/>
    <property type="match status" value="1"/>
</dbReference>
<dbReference type="InterPro" id="IPR051446">
    <property type="entry name" value="HTH_trans_reg/aminotransferase"/>
</dbReference>
<dbReference type="KEGG" id="jde:Jden_1599"/>
<evidence type="ECO:0000256" key="1">
    <source>
        <dbReference type="ARBA" id="ARBA00005384"/>
    </source>
</evidence>
<dbReference type="InterPro" id="IPR015424">
    <property type="entry name" value="PyrdxlP-dep_Trfase"/>
</dbReference>
<reference evidence="8 9" key="1">
    <citation type="journal article" date="2009" name="Stand. Genomic Sci.">
        <title>Complete genome sequence of Jonesia denitrificans type strain (Prevot 55134).</title>
        <authorList>
            <person name="Pukall R."/>
            <person name="Gehrich-Schroter G."/>
            <person name="Lapidus A."/>
            <person name="Nolan M."/>
            <person name="Glavina Del Rio T."/>
            <person name="Lucas S."/>
            <person name="Chen F."/>
            <person name="Tice H."/>
            <person name="Pitluck S."/>
            <person name="Cheng J.F."/>
            <person name="Copeland A."/>
            <person name="Saunders E."/>
            <person name="Brettin T."/>
            <person name="Detter J.C."/>
            <person name="Bruce D."/>
            <person name="Goodwin L."/>
            <person name="Pati A."/>
            <person name="Ivanova N."/>
            <person name="Mavromatis K."/>
            <person name="Ovchinnikova G."/>
            <person name="Chen A."/>
            <person name="Palaniappan K."/>
            <person name="Land M."/>
            <person name="Hauser L."/>
            <person name="Chang Y.J."/>
            <person name="Jeffries C.D."/>
            <person name="Chain P."/>
            <person name="Goker M."/>
            <person name="Bristow J."/>
            <person name="Eisen J.A."/>
            <person name="Markowitz V."/>
            <person name="Hugenholtz P."/>
            <person name="Kyrpides N.C."/>
            <person name="Klenk H.P."/>
            <person name="Han C."/>
        </authorList>
    </citation>
    <scope>NUCLEOTIDE SEQUENCE [LARGE SCALE GENOMIC DNA]</scope>
    <source>
        <strain evidence="9">ATCC 14870 / DSM 20603 / BCRC 15368 / CIP 55.134 / JCM 11481 / NBRC 15587 / NCTC 10816 / Prevot 55134</strain>
    </source>
</reference>
<dbReference type="GO" id="GO:0030170">
    <property type="term" value="F:pyridoxal phosphate binding"/>
    <property type="evidence" value="ECO:0007669"/>
    <property type="project" value="InterPro"/>
</dbReference>
<dbReference type="SUPFAM" id="SSF53383">
    <property type="entry name" value="PLP-dependent transferases"/>
    <property type="match status" value="1"/>
</dbReference>
<dbReference type="eggNOG" id="COG1167">
    <property type="taxonomic scope" value="Bacteria"/>
</dbReference>
<dbReference type="CDD" id="cd00609">
    <property type="entry name" value="AAT_like"/>
    <property type="match status" value="1"/>
</dbReference>
<dbReference type="InterPro" id="IPR036388">
    <property type="entry name" value="WH-like_DNA-bd_sf"/>
</dbReference>
<dbReference type="PROSITE" id="PS50949">
    <property type="entry name" value="HTH_GNTR"/>
    <property type="match status" value="1"/>
</dbReference>
<feature type="compositionally biased region" description="Polar residues" evidence="6">
    <location>
        <begin position="110"/>
        <end position="122"/>
    </location>
</feature>
<dbReference type="CDD" id="cd07377">
    <property type="entry name" value="WHTH_GntR"/>
    <property type="match status" value="1"/>
</dbReference>
<evidence type="ECO:0000259" key="7">
    <source>
        <dbReference type="PROSITE" id="PS50949"/>
    </source>
</evidence>
<dbReference type="RefSeq" id="WP_015771875.1">
    <property type="nucleotide sequence ID" value="NC_013174.1"/>
</dbReference>
<evidence type="ECO:0000313" key="9">
    <source>
        <dbReference type="Proteomes" id="UP000000628"/>
    </source>
</evidence>
<dbReference type="STRING" id="471856.Jden_1599"/>
<keyword evidence="3" id="KW-0805">Transcription regulation</keyword>
<keyword evidence="2" id="KW-0663">Pyridoxal phosphate</keyword>
<evidence type="ECO:0000256" key="2">
    <source>
        <dbReference type="ARBA" id="ARBA00022898"/>
    </source>
</evidence>
<comment type="similarity">
    <text evidence="1">In the C-terminal section; belongs to the class-I pyridoxal-phosphate-dependent aminotransferase family.</text>
</comment>
<organism evidence="8 9">
    <name type="scientific">Jonesia denitrificans (strain ATCC 14870 / DSM 20603 / BCRC 15368 / CIP 55.134 / JCM 11481 / NBRC 15587 / NCTC 10816 / Prevot 55134)</name>
    <name type="common">Listeria denitrificans</name>
    <dbReference type="NCBI Taxonomy" id="471856"/>
    <lineage>
        <taxon>Bacteria</taxon>
        <taxon>Bacillati</taxon>
        <taxon>Actinomycetota</taxon>
        <taxon>Actinomycetes</taxon>
        <taxon>Micrococcales</taxon>
        <taxon>Jonesiaceae</taxon>
        <taxon>Jonesia</taxon>
    </lineage>
</organism>
<dbReference type="GO" id="GO:0003700">
    <property type="term" value="F:DNA-binding transcription factor activity"/>
    <property type="evidence" value="ECO:0007669"/>
    <property type="project" value="InterPro"/>
</dbReference>
<dbReference type="Gene3D" id="1.10.10.10">
    <property type="entry name" value="Winged helix-like DNA-binding domain superfamily/Winged helix DNA-binding domain"/>
    <property type="match status" value="1"/>
</dbReference>
<evidence type="ECO:0000256" key="6">
    <source>
        <dbReference type="SAM" id="MobiDB-lite"/>
    </source>
</evidence>
<dbReference type="SUPFAM" id="SSF46785">
    <property type="entry name" value="Winged helix' DNA-binding domain"/>
    <property type="match status" value="1"/>
</dbReference>
<sequence>MRGRDIPIALDRDSHIPLAAHLATQIRTLITSGALAPGDAIPSTRTLAAQLTVSRGTVVAAYDQLIAEGFLLTRPRGATTVHPGAGALNAPHPSTQPSSPSSTPADHNSETSPVHRQAQSPLTDPAWREAWRKAASQPLHPGDNPIPGVSRLRDAVADHLRHVRLMPVNPADVLITAGAREGLLLTILAADLKTIAVESPGYPGLHRVIDRLGVTTCGARVDAHGVIPEELPTQVDAVLLTPNHLYPAGGSMPASRRRDVLHHAAQGGALVLEDDLDADYRHVGPMIPTLWSAAPDQVVHVGTFRHVLSEHVRLGYVIAPPHLHDAVKQVQRDLGLGASAIAQYAVAQFLASGGLRRRIARRRRELVRRRTRIIDAVEHCPAWSVEVRSGGHALVRGMDQDGAERLIQGGERVGIPVMDVAAYWGNADADSGLVISYAYGDEQAWDELVRLLHHCGVGAA</sequence>
<dbReference type="Proteomes" id="UP000000628">
    <property type="component" value="Chromosome"/>
</dbReference>
<dbReference type="PANTHER" id="PTHR46577:SF1">
    <property type="entry name" value="HTH-TYPE TRANSCRIPTIONAL REGULATORY PROTEIN GABR"/>
    <property type="match status" value="1"/>
</dbReference>
<dbReference type="Pfam" id="PF00392">
    <property type="entry name" value="GntR"/>
    <property type="match status" value="1"/>
</dbReference>
<dbReference type="HOGENOM" id="CLU_017584_0_1_11"/>
<dbReference type="InterPro" id="IPR004839">
    <property type="entry name" value="Aminotransferase_I/II_large"/>
</dbReference>
<feature type="domain" description="HTH gntR-type" evidence="7">
    <location>
        <begin position="16"/>
        <end position="84"/>
    </location>
</feature>
<keyword evidence="5" id="KW-0804">Transcription</keyword>
<proteinExistence type="inferred from homology"/>
<name>C7R5H4_JONDD</name>
<dbReference type="GO" id="GO:0003677">
    <property type="term" value="F:DNA binding"/>
    <property type="evidence" value="ECO:0007669"/>
    <property type="project" value="UniProtKB-KW"/>
</dbReference>
<dbReference type="InterPro" id="IPR015421">
    <property type="entry name" value="PyrdxlP-dep_Trfase_major"/>
</dbReference>
<protein>
    <submittedName>
        <fullName evidence="8">Transcriptional regulator, GntR family</fullName>
    </submittedName>
</protein>
<accession>C7R5H4</accession>
<dbReference type="InterPro" id="IPR036390">
    <property type="entry name" value="WH_DNA-bd_sf"/>
</dbReference>
<feature type="compositionally biased region" description="Low complexity" evidence="6">
    <location>
        <begin position="91"/>
        <end position="104"/>
    </location>
</feature>
<dbReference type="EMBL" id="CP001706">
    <property type="protein sequence ID" value="ACV09247.1"/>
    <property type="molecule type" value="Genomic_DNA"/>
</dbReference>
<dbReference type="PANTHER" id="PTHR46577">
    <property type="entry name" value="HTH-TYPE TRANSCRIPTIONAL REGULATORY PROTEIN GABR"/>
    <property type="match status" value="1"/>
</dbReference>
<keyword evidence="4" id="KW-0238">DNA-binding</keyword>
<evidence type="ECO:0000313" key="8">
    <source>
        <dbReference type="EMBL" id="ACV09247.1"/>
    </source>
</evidence>
<dbReference type="Gene3D" id="3.40.640.10">
    <property type="entry name" value="Type I PLP-dependent aspartate aminotransferase-like (Major domain)"/>
    <property type="match status" value="1"/>
</dbReference>
<dbReference type="InterPro" id="IPR000524">
    <property type="entry name" value="Tscrpt_reg_HTH_GntR"/>
</dbReference>